<dbReference type="HAMAP" id="MF_00291_B">
    <property type="entry name" value="Ribosomal_uS2_B"/>
    <property type="match status" value="1"/>
</dbReference>
<dbReference type="EMBL" id="MFKH01000009">
    <property type="protein sequence ID" value="OGG37557.1"/>
    <property type="molecule type" value="Genomic_DNA"/>
</dbReference>
<evidence type="ECO:0000256" key="3">
    <source>
        <dbReference type="ARBA" id="ARBA00023274"/>
    </source>
</evidence>
<dbReference type="GO" id="GO:0003735">
    <property type="term" value="F:structural constituent of ribosome"/>
    <property type="evidence" value="ECO:0007669"/>
    <property type="project" value="InterPro"/>
</dbReference>
<dbReference type="SUPFAM" id="SSF52313">
    <property type="entry name" value="Ribosomal protein S2"/>
    <property type="match status" value="1"/>
</dbReference>
<dbReference type="GO" id="GO:0015935">
    <property type="term" value="C:small ribosomal subunit"/>
    <property type="evidence" value="ECO:0007669"/>
    <property type="project" value="InterPro"/>
</dbReference>
<gene>
    <name evidence="5" type="primary">rpsB</name>
    <name evidence="6" type="ORF">A2110_02390</name>
</gene>
<evidence type="ECO:0000256" key="1">
    <source>
        <dbReference type="ARBA" id="ARBA00006242"/>
    </source>
</evidence>
<sequence>MSAYMEEVVSEIEKKLDEAAVEEMARRGVLFSHKRARVHPGMQPYISANRHEVDVLDAESVLHSVARASAFMAELKRNGGVVLCVGTTVPAQERMKRFAENAKWPYVTHRWLGGTLTNFTVIRKRIDRYLELERQNAAGEFKKRTKKEQSLLADEIGKMKQKFSGLASLTKRPDALFVIDVKAHAAALREAAQGGVPVIAIVDSDDDPRTVAHPIIANDHAVGAIAWVMERLEADVKGV</sequence>
<keyword evidence="3 5" id="KW-0687">Ribonucleoprotein</keyword>
<accession>A0A1F6BM02</accession>
<dbReference type="GO" id="GO:0006412">
    <property type="term" value="P:translation"/>
    <property type="evidence" value="ECO:0007669"/>
    <property type="project" value="UniProtKB-UniRule"/>
</dbReference>
<organism evidence="6 7">
    <name type="scientific">Candidatus Jorgensenbacteria bacterium GWA1_54_12</name>
    <dbReference type="NCBI Taxonomy" id="1798468"/>
    <lineage>
        <taxon>Bacteria</taxon>
        <taxon>Candidatus Joergenseniibacteriota</taxon>
    </lineage>
</organism>
<dbReference type="Gene3D" id="1.10.287.610">
    <property type="entry name" value="Helix hairpin bin"/>
    <property type="match status" value="1"/>
</dbReference>
<proteinExistence type="inferred from homology"/>
<dbReference type="PANTHER" id="PTHR12534">
    <property type="entry name" value="30S RIBOSOMAL PROTEIN S2 PROKARYOTIC AND ORGANELLAR"/>
    <property type="match status" value="1"/>
</dbReference>
<dbReference type="InterPro" id="IPR023591">
    <property type="entry name" value="Ribosomal_uS2_flav_dom_sf"/>
</dbReference>
<dbReference type="AlphaFoldDB" id="A0A1F6BM02"/>
<evidence type="ECO:0000313" key="6">
    <source>
        <dbReference type="EMBL" id="OGG37557.1"/>
    </source>
</evidence>
<reference evidence="6 7" key="1">
    <citation type="journal article" date="2016" name="Nat. Commun.">
        <title>Thousands of microbial genomes shed light on interconnected biogeochemical processes in an aquifer system.</title>
        <authorList>
            <person name="Anantharaman K."/>
            <person name="Brown C.T."/>
            <person name="Hug L.A."/>
            <person name="Sharon I."/>
            <person name="Castelle C.J."/>
            <person name="Probst A.J."/>
            <person name="Thomas B.C."/>
            <person name="Singh A."/>
            <person name="Wilkins M.J."/>
            <person name="Karaoz U."/>
            <person name="Brodie E.L."/>
            <person name="Williams K.H."/>
            <person name="Hubbard S.S."/>
            <person name="Banfield J.F."/>
        </authorList>
    </citation>
    <scope>NUCLEOTIDE SEQUENCE [LARGE SCALE GENOMIC DNA]</scope>
</reference>
<dbReference type="Gene3D" id="3.40.50.10490">
    <property type="entry name" value="Glucose-6-phosphate isomerase like protein, domain 1"/>
    <property type="match status" value="1"/>
</dbReference>
<dbReference type="CDD" id="cd01425">
    <property type="entry name" value="RPS2"/>
    <property type="match status" value="1"/>
</dbReference>
<protein>
    <recommendedName>
        <fullName evidence="4 5">Small ribosomal subunit protein uS2</fullName>
    </recommendedName>
</protein>
<evidence type="ECO:0000256" key="2">
    <source>
        <dbReference type="ARBA" id="ARBA00022980"/>
    </source>
</evidence>
<dbReference type="Pfam" id="PF00318">
    <property type="entry name" value="Ribosomal_S2"/>
    <property type="match status" value="1"/>
</dbReference>
<evidence type="ECO:0000313" key="7">
    <source>
        <dbReference type="Proteomes" id="UP000176273"/>
    </source>
</evidence>
<dbReference type="NCBIfam" id="TIGR01011">
    <property type="entry name" value="rpsB_bact"/>
    <property type="match status" value="1"/>
</dbReference>
<dbReference type="PANTHER" id="PTHR12534:SF0">
    <property type="entry name" value="SMALL RIBOSOMAL SUBUNIT PROTEIN US2M"/>
    <property type="match status" value="1"/>
</dbReference>
<dbReference type="InterPro" id="IPR005706">
    <property type="entry name" value="Ribosomal_uS2_bac/mit/plastid"/>
</dbReference>
<dbReference type="Proteomes" id="UP000176273">
    <property type="component" value="Unassembled WGS sequence"/>
</dbReference>
<dbReference type="PRINTS" id="PR00395">
    <property type="entry name" value="RIBOSOMALS2"/>
</dbReference>
<evidence type="ECO:0000256" key="4">
    <source>
        <dbReference type="ARBA" id="ARBA00035256"/>
    </source>
</evidence>
<comment type="caution">
    <text evidence="6">The sequence shown here is derived from an EMBL/GenBank/DDBJ whole genome shotgun (WGS) entry which is preliminary data.</text>
</comment>
<evidence type="ECO:0000256" key="5">
    <source>
        <dbReference type="HAMAP-Rule" id="MF_00291"/>
    </source>
</evidence>
<keyword evidence="2 5" id="KW-0689">Ribosomal protein</keyword>
<name>A0A1F6BM02_9BACT</name>
<dbReference type="STRING" id="1798468.A2110_02390"/>
<dbReference type="InterPro" id="IPR001865">
    <property type="entry name" value="Ribosomal_uS2"/>
</dbReference>
<comment type="similarity">
    <text evidence="1 5">Belongs to the universal ribosomal protein uS2 family.</text>
</comment>